<dbReference type="EMBL" id="MNAD01001619">
    <property type="protein sequence ID" value="OJT03336.1"/>
    <property type="molecule type" value="Genomic_DNA"/>
</dbReference>
<comment type="caution">
    <text evidence="1">The sequence shown here is derived from an EMBL/GenBank/DDBJ whole genome shotgun (WGS) entry which is preliminary data.</text>
</comment>
<protein>
    <submittedName>
        <fullName evidence="1">Uncharacterized protein</fullName>
    </submittedName>
</protein>
<dbReference type="AlphaFoldDB" id="A0A1M2V767"/>
<sequence>MANGAAMLFTQTTHHRYIEDLAIPRQWFKENAEQVLAIYGDEYSVSREDLYFVIGTLEAQEHALLVSQKHPPSGQVHFNVFSAAQTEQPWGQFSFSIERASPSFDGPNWDDKGRITEPLRTFKVSNRRRGGPWDTVLLSRLRFAPGDPEPTTF</sequence>
<dbReference type="STRING" id="154538.A0A1M2V767"/>
<accession>A0A1M2V767</accession>
<reference evidence="1 2" key="1">
    <citation type="submission" date="2016-10" db="EMBL/GenBank/DDBJ databases">
        <title>Genome sequence of the basidiomycete white-rot fungus Trametes pubescens.</title>
        <authorList>
            <person name="Makela M.R."/>
            <person name="Granchi Z."/>
            <person name="Peng M."/>
            <person name="De Vries R.P."/>
            <person name="Grigoriev I."/>
            <person name="Riley R."/>
            <person name="Hilden K."/>
        </authorList>
    </citation>
    <scope>NUCLEOTIDE SEQUENCE [LARGE SCALE GENOMIC DNA]</scope>
    <source>
        <strain evidence="1 2">FBCC735</strain>
    </source>
</reference>
<organism evidence="1 2">
    <name type="scientific">Trametes pubescens</name>
    <name type="common">White-rot fungus</name>
    <dbReference type="NCBI Taxonomy" id="154538"/>
    <lineage>
        <taxon>Eukaryota</taxon>
        <taxon>Fungi</taxon>
        <taxon>Dikarya</taxon>
        <taxon>Basidiomycota</taxon>
        <taxon>Agaricomycotina</taxon>
        <taxon>Agaricomycetes</taxon>
        <taxon>Polyporales</taxon>
        <taxon>Polyporaceae</taxon>
        <taxon>Trametes</taxon>
    </lineage>
</organism>
<gene>
    <name evidence="1" type="ORF">TRAPUB_6114</name>
</gene>
<evidence type="ECO:0000313" key="2">
    <source>
        <dbReference type="Proteomes" id="UP000184267"/>
    </source>
</evidence>
<evidence type="ECO:0000313" key="1">
    <source>
        <dbReference type="EMBL" id="OJT03336.1"/>
    </source>
</evidence>
<name>A0A1M2V767_TRAPU</name>
<proteinExistence type="predicted"/>
<dbReference type="OrthoDB" id="1668230at2759"/>
<dbReference type="Proteomes" id="UP000184267">
    <property type="component" value="Unassembled WGS sequence"/>
</dbReference>
<keyword evidence="2" id="KW-1185">Reference proteome</keyword>